<accession>A0A0C2IRY0</accession>
<dbReference type="EMBL" id="JWZT01002917">
    <property type="protein sequence ID" value="KII68169.1"/>
    <property type="molecule type" value="Genomic_DNA"/>
</dbReference>
<dbReference type="AlphaFoldDB" id="A0A0C2IRY0"/>
<name>A0A0C2IRY0_THEKT</name>
<keyword evidence="2" id="KW-1185">Reference proteome</keyword>
<reference evidence="1 2" key="1">
    <citation type="journal article" date="2014" name="Genome Biol. Evol.">
        <title>The genome of the myxosporean Thelohanellus kitauei shows adaptations to nutrient acquisition within its fish host.</title>
        <authorList>
            <person name="Yang Y."/>
            <person name="Xiong J."/>
            <person name="Zhou Z."/>
            <person name="Huo F."/>
            <person name="Miao W."/>
            <person name="Ran C."/>
            <person name="Liu Y."/>
            <person name="Zhang J."/>
            <person name="Feng J."/>
            <person name="Wang M."/>
            <person name="Wang M."/>
            <person name="Wang L."/>
            <person name="Yao B."/>
        </authorList>
    </citation>
    <scope>NUCLEOTIDE SEQUENCE [LARGE SCALE GENOMIC DNA]</scope>
    <source>
        <strain evidence="1">Wuqing</strain>
    </source>
</reference>
<gene>
    <name evidence="1" type="ORF">RF11_12969</name>
</gene>
<evidence type="ECO:0000313" key="2">
    <source>
        <dbReference type="Proteomes" id="UP000031668"/>
    </source>
</evidence>
<evidence type="ECO:0000313" key="1">
    <source>
        <dbReference type="EMBL" id="KII68169.1"/>
    </source>
</evidence>
<sequence length="102" mass="11369">MRPSINNALSNARPRPRVNINMHSIWLPTILTFPSILGMVPEWLATVKPGLAIAWDLKRYPNSPAGVHVLHSSPHKPKFPLLLDNICHVALCFLLIQGCTDD</sequence>
<protein>
    <submittedName>
        <fullName evidence="1">Uncharacterized protein</fullName>
    </submittedName>
</protein>
<dbReference type="Proteomes" id="UP000031668">
    <property type="component" value="Unassembled WGS sequence"/>
</dbReference>
<organism evidence="1 2">
    <name type="scientific">Thelohanellus kitauei</name>
    <name type="common">Myxosporean</name>
    <dbReference type="NCBI Taxonomy" id="669202"/>
    <lineage>
        <taxon>Eukaryota</taxon>
        <taxon>Metazoa</taxon>
        <taxon>Cnidaria</taxon>
        <taxon>Myxozoa</taxon>
        <taxon>Myxosporea</taxon>
        <taxon>Bivalvulida</taxon>
        <taxon>Platysporina</taxon>
        <taxon>Myxobolidae</taxon>
        <taxon>Thelohanellus</taxon>
    </lineage>
</organism>
<comment type="caution">
    <text evidence="1">The sequence shown here is derived from an EMBL/GenBank/DDBJ whole genome shotgun (WGS) entry which is preliminary data.</text>
</comment>
<proteinExistence type="predicted"/>